<sequence length="51" mass="5838">MDENERKKGMNQGIWLAVQELAHAGRWTQAAEELVSSCGLTEDECRKLQYI</sequence>
<keyword evidence="2" id="KW-1185">Reference proteome</keyword>
<dbReference type="RefSeq" id="WP_390198150.1">
    <property type="nucleotide sequence ID" value="NZ_JBHMEP010000025.1"/>
</dbReference>
<dbReference type="EMBL" id="JBHMEP010000025">
    <property type="protein sequence ID" value="MFB9137821.1"/>
    <property type="molecule type" value="Genomic_DNA"/>
</dbReference>
<protein>
    <submittedName>
        <fullName evidence="1">Uncharacterized protein</fullName>
    </submittedName>
</protein>
<accession>A0ABV5HU75</accession>
<dbReference type="Proteomes" id="UP001589645">
    <property type="component" value="Unassembled WGS sequence"/>
</dbReference>
<gene>
    <name evidence="1" type="ORF">ACFFUV_23000</name>
</gene>
<evidence type="ECO:0000313" key="1">
    <source>
        <dbReference type="EMBL" id="MFB9137821.1"/>
    </source>
</evidence>
<comment type="caution">
    <text evidence="1">The sequence shown here is derived from an EMBL/GenBank/DDBJ whole genome shotgun (WGS) entry which is preliminary data.</text>
</comment>
<reference evidence="1 2" key="1">
    <citation type="submission" date="2024-09" db="EMBL/GenBank/DDBJ databases">
        <authorList>
            <person name="Sun Q."/>
            <person name="Mori K."/>
        </authorList>
    </citation>
    <scope>NUCLEOTIDE SEQUENCE [LARGE SCALE GENOMIC DNA]</scope>
    <source>
        <strain evidence="1 2">CECT 8064</strain>
    </source>
</reference>
<proteinExistence type="predicted"/>
<evidence type="ECO:0000313" key="2">
    <source>
        <dbReference type="Proteomes" id="UP001589645"/>
    </source>
</evidence>
<name>A0ABV5HU75_9VIBR</name>
<organism evidence="1 2">
    <name type="scientific">Vibrio olivae</name>
    <dbReference type="NCBI Taxonomy" id="1243002"/>
    <lineage>
        <taxon>Bacteria</taxon>
        <taxon>Pseudomonadati</taxon>
        <taxon>Pseudomonadota</taxon>
        <taxon>Gammaproteobacteria</taxon>
        <taxon>Vibrionales</taxon>
        <taxon>Vibrionaceae</taxon>
        <taxon>Vibrio</taxon>
    </lineage>
</organism>